<gene>
    <name evidence="1" type="ORF">MRB53_029056</name>
</gene>
<keyword evidence="2" id="KW-1185">Reference proteome</keyword>
<dbReference type="Proteomes" id="UP001234297">
    <property type="component" value="Chromosome 9"/>
</dbReference>
<reference evidence="1 2" key="1">
    <citation type="journal article" date="2022" name="Hortic Res">
        <title>A haplotype resolved chromosomal level avocado genome allows analysis of novel avocado genes.</title>
        <authorList>
            <person name="Nath O."/>
            <person name="Fletcher S.J."/>
            <person name="Hayward A."/>
            <person name="Shaw L.M."/>
            <person name="Masouleh A.K."/>
            <person name="Furtado A."/>
            <person name="Henry R.J."/>
            <person name="Mitter N."/>
        </authorList>
    </citation>
    <scope>NUCLEOTIDE SEQUENCE [LARGE SCALE GENOMIC DNA]</scope>
    <source>
        <strain evidence="2">cv. Hass</strain>
    </source>
</reference>
<protein>
    <submittedName>
        <fullName evidence="1">Uncharacterized protein</fullName>
    </submittedName>
</protein>
<organism evidence="1 2">
    <name type="scientific">Persea americana</name>
    <name type="common">Avocado</name>
    <dbReference type="NCBI Taxonomy" id="3435"/>
    <lineage>
        <taxon>Eukaryota</taxon>
        <taxon>Viridiplantae</taxon>
        <taxon>Streptophyta</taxon>
        <taxon>Embryophyta</taxon>
        <taxon>Tracheophyta</taxon>
        <taxon>Spermatophyta</taxon>
        <taxon>Magnoliopsida</taxon>
        <taxon>Magnoliidae</taxon>
        <taxon>Laurales</taxon>
        <taxon>Lauraceae</taxon>
        <taxon>Persea</taxon>
    </lineage>
</organism>
<evidence type="ECO:0000313" key="1">
    <source>
        <dbReference type="EMBL" id="KAJ8620527.1"/>
    </source>
</evidence>
<sequence length="131" mass="15041">MPEEDQREKNFLGKSESSRKVGPSSFTRGHRRRDQPFFNLVLLVAEPLADGEERTRAAHPNRRLLPESLLQRPITGGSLNVDRRRWAPHRFRFTHRRQRRLTKGSGSVIPPPSTNSLKTASVLHACYLEYG</sequence>
<comment type="caution">
    <text evidence="1">The sequence shown here is derived from an EMBL/GenBank/DDBJ whole genome shotgun (WGS) entry which is preliminary data.</text>
</comment>
<evidence type="ECO:0000313" key="2">
    <source>
        <dbReference type="Proteomes" id="UP001234297"/>
    </source>
</evidence>
<proteinExistence type="predicted"/>
<name>A0ACC2KHM5_PERAE</name>
<dbReference type="EMBL" id="CM056817">
    <property type="protein sequence ID" value="KAJ8620527.1"/>
    <property type="molecule type" value="Genomic_DNA"/>
</dbReference>
<accession>A0ACC2KHM5</accession>